<organism evidence="1 2">
    <name type="scientific">Toxocara canis</name>
    <name type="common">Canine roundworm</name>
    <dbReference type="NCBI Taxonomy" id="6265"/>
    <lineage>
        <taxon>Eukaryota</taxon>
        <taxon>Metazoa</taxon>
        <taxon>Ecdysozoa</taxon>
        <taxon>Nematoda</taxon>
        <taxon>Chromadorea</taxon>
        <taxon>Rhabditida</taxon>
        <taxon>Spirurina</taxon>
        <taxon>Ascaridomorpha</taxon>
        <taxon>Ascaridoidea</taxon>
        <taxon>Toxocaridae</taxon>
        <taxon>Toxocara</taxon>
    </lineage>
</organism>
<accession>A0A0B2V2G1</accession>
<keyword evidence="2" id="KW-1185">Reference proteome</keyword>
<protein>
    <submittedName>
        <fullName evidence="1">Uncharacterized protein</fullName>
    </submittedName>
</protein>
<comment type="caution">
    <text evidence="1">The sequence shown here is derived from an EMBL/GenBank/DDBJ whole genome shotgun (WGS) entry which is preliminary data.</text>
</comment>
<sequence>MMSVRLANNGKLQSLRSVHLVMCLRFRDASSPRSVLIIVNTHTHTHIPRNAEPSSRRCFSFLTSRDLFVCPLMVRLPFGHSTDFALIYYLPKYDVIVIHEHIVVHHRSPKQQSKEASILS</sequence>
<gene>
    <name evidence="1" type="ORF">Tcan_01662</name>
</gene>
<dbReference type="EMBL" id="JPKZ01002260">
    <property type="protein sequence ID" value="KHN77631.1"/>
    <property type="molecule type" value="Genomic_DNA"/>
</dbReference>
<evidence type="ECO:0000313" key="2">
    <source>
        <dbReference type="Proteomes" id="UP000031036"/>
    </source>
</evidence>
<dbReference type="Proteomes" id="UP000031036">
    <property type="component" value="Unassembled WGS sequence"/>
</dbReference>
<feature type="non-terminal residue" evidence="1">
    <location>
        <position position="120"/>
    </location>
</feature>
<evidence type="ECO:0000313" key="1">
    <source>
        <dbReference type="EMBL" id="KHN77631.1"/>
    </source>
</evidence>
<name>A0A0B2V2G1_TOXCA</name>
<reference evidence="1 2" key="1">
    <citation type="submission" date="2014-11" db="EMBL/GenBank/DDBJ databases">
        <title>Genetic blueprint of the zoonotic pathogen Toxocara canis.</title>
        <authorList>
            <person name="Zhu X.-Q."/>
            <person name="Korhonen P.K."/>
            <person name="Cai H."/>
            <person name="Young N.D."/>
            <person name="Nejsum P."/>
            <person name="von Samson-Himmelstjerna G."/>
            <person name="Boag P.R."/>
            <person name="Tan P."/>
            <person name="Li Q."/>
            <person name="Min J."/>
            <person name="Yang Y."/>
            <person name="Wang X."/>
            <person name="Fang X."/>
            <person name="Hall R.S."/>
            <person name="Hofmann A."/>
            <person name="Sternberg P.W."/>
            <person name="Jex A.R."/>
            <person name="Gasser R.B."/>
        </authorList>
    </citation>
    <scope>NUCLEOTIDE SEQUENCE [LARGE SCALE GENOMIC DNA]</scope>
    <source>
        <strain evidence="1">PN_DK_2014</strain>
    </source>
</reference>
<proteinExistence type="predicted"/>
<dbReference type="AlphaFoldDB" id="A0A0B2V2G1"/>